<organism evidence="1 2">
    <name type="scientific">Flectobacillus roseus</name>
    <dbReference type="NCBI Taxonomy" id="502259"/>
    <lineage>
        <taxon>Bacteria</taxon>
        <taxon>Pseudomonadati</taxon>
        <taxon>Bacteroidota</taxon>
        <taxon>Cytophagia</taxon>
        <taxon>Cytophagales</taxon>
        <taxon>Flectobacillaceae</taxon>
        <taxon>Flectobacillus</taxon>
    </lineage>
</organism>
<evidence type="ECO:0008006" key="3">
    <source>
        <dbReference type="Google" id="ProtNLM"/>
    </source>
</evidence>
<keyword evidence="2" id="KW-1185">Reference proteome</keyword>
<dbReference type="EMBL" id="JASHIF010000012">
    <property type="protein sequence ID" value="MDI9860728.1"/>
    <property type="molecule type" value="Genomic_DNA"/>
</dbReference>
<evidence type="ECO:0000313" key="1">
    <source>
        <dbReference type="EMBL" id="MDI9860728.1"/>
    </source>
</evidence>
<sequence>MLNNFYSKVFIVLLLVMTGCQSKKESTTSNWEIKPTAQQLSITQIGIDTVFVNLPKFSYRGFWKMDGSQLLYFDKMYGAVSIFDKTGKFVSTPLSKGKGPREIDSWCKNGSNNVLFEGYRIYQYDSKWQKIKVSSLNTDSTISKKELIDKPKASFLEVYEVKYFQNNHTMLDSTNVLFNIESPHPKFNRYFSAFAKAYYQQANIFARVNINTGKWEKNLLHYSDYYVAHPNVPNFSNWSYDMDASKLYLNFDADSLIYIYDKQLKPLYAFGRKGVDMNQKYIETTTYKEAIKVFSQERAAKGFYSAIKRIAKLDLTFRCYTTGNSEADIFDDDDANNRRMQIYKGTVLVGDVQVPSRFNIIGYDENFIYADGYLDESNEKLAFYKFKIPTL</sequence>
<comment type="caution">
    <text evidence="1">The sequence shown here is derived from an EMBL/GenBank/DDBJ whole genome shotgun (WGS) entry which is preliminary data.</text>
</comment>
<name>A0ABT6YC83_9BACT</name>
<dbReference type="Proteomes" id="UP001236507">
    <property type="component" value="Unassembled WGS sequence"/>
</dbReference>
<dbReference type="RefSeq" id="WP_283345345.1">
    <property type="nucleotide sequence ID" value="NZ_JASHIF010000012.1"/>
</dbReference>
<proteinExistence type="predicted"/>
<accession>A0ABT6YC83</accession>
<evidence type="ECO:0000313" key="2">
    <source>
        <dbReference type="Proteomes" id="UP001236507"/>
    </source>
</evidence>
<gene>
    <name evidence="1" type="ORF">QM524_16045</name>
</gene>
<reference evidence="1 2" key="1">
    <citation type="submission" date="2023-05" db="EMBL/GenBank/DDBJ databases">
        <title>Novel species of genus Flectobacillus isolated from stream in China.</title>
        <authorList>
            <person name="Lu H."/>
        </authorList>
    </citation>
    <scope>NUCLEOTIDE SEQUENCE [LARGE SCALE GENOMIC DNA]</scope>
    <source>
        <strain evidence="1 2">KCTC 42575</strain>
    </source>
</reference>
<protein>
    <recommendedName>
        <fullName evidence="3">6-bladed beta-propeller</fullName>
    </recommendedName>
</protein>